<dbReference type="eggNOG" id="COG0806">
    <property type="taxonomic scope" value="Bacteria"/>
</dbReference>
<evidence type="ECO:0000313" key="9">
    <source>
        <dbReference type="Proteomes" id="UP000001296"/>
    </source>
</evidence>
<dbReference type="PANTHER" id="PTHR33692">
    <property type="entry name" value="RIBOSOME MATURATION FACTOR RIMM"/>
    <property type="match status" value="1"/>
</dbReference>
<dbReference type="GO" id="GO:0005840">
    <property type="term" value="C:ribosome"/>
    <property type="evidence" value="ECO:0007669"/>
    <property type="project" value="InterPro"/>
</dbReference>
<feature type="domain" description="Ribosome maturation factor RimM PRC barrel" evidence="7">
    <location>
        <begin position="101"/>
        <end position="170"/>
    </location>
</feature>
<dbReference type="GO" id="GO:0006364">
    <property type="term" value="P:rRNA processing"/>
    <property type="evidence" value="ECO:0007669"/>
    <property type="project" value="UniProtKB-UniRule"/>
</dbReference>
<dbReference type="Gene3D" id="2.30.30.240">
    <property type="entry name" value="PRC-barrel domain"/>
    <property type="match status" value="1"/>
</dbReference>
<evidence type="ECO:0000256" key="4">
    <source>
        <dbReference type="ARBA" id="ARBA00023186"/>
    </source>
</evidence>
<evidence type="ECO:0000256" key="2">
    <source>
        <dbReference type="ARBA" id="ARBA00022517"/>
    </source>
</evidence>
<reference key="1">
    <citation type="submission" date="2009-08" db="EMBL/GenBank/DDBJ databases">
        <title>The genome sequence of Spirochaeta thermophila DSM6192.</title>
        <authorList>
            <person name="Angelov A."/>
            <person name="Mientus M."/>
            <person name="Wittenberg S."/>
            <person name="Lehmann R."/>
            <person name="Liesegang H."/>
            <person name="Daniel R."/>
            <person name="Liebl W."/>
        </authorList>
    </citation>
    <scope>NUCLEOTIDE SEQUENCE</scope>
    <source>
        <strain>DSM 6192</strain>
    </source>
</reference>
<keyword evidence="4 5" id="KW-0143">Chaperone</keyword>
<dbReference type="InterPro" id="IPR009000">
    <property type="entry name" value="Transl_B-barrel_sf"/>
</dbReference>
<comment type="function">
    <text evidence="5">An accessory protein needed during the final step in the assembly of 30S ribosomal subunit, possibly for assembly of the head region. Essential for efficient processing of 16S rRNA. May be needed both before and after RbfA during the maturation of 16S rRNA. It has affinity for free ribosomal 30S subunits but not for 70S ribosomes.</text>
</comment>
<dbReference type="GO" id="GO:0042274">
    <property type="term" value="P:ribosomal small subunit biogenesis"/>
    <property type="evidence" value="ECO:0007669"/>
    <property type="project" value="UniProtKB-UniRule"/>
</dbReference>
<dbReference type="Pfam" id="PF24986">
    <property type="entry name" value="PRC_RimM"/>
    <property type="match status" value="1"/>
</dbReference>
<dbReference type="RefSeq" id="WP_013313841.1">
    <property type="nucleotide sequence ID" value="NC_014484.1"/>
</dbReference>
<sequence length="171" mass="19435">MKDRLAIGYIRSAHGTNGALRVHSFSGESEHFRKLERLTLRYRGIEREYEVEGVFGTHPTLLVKLKGVDTREAAQRLQGWEIWVPRENAAPCREGEYYIADLEGCEVYSRGEEGSVFHGTIVAVIEAPHTFLLEVALSGGGRAMIPFQDHFVGEVDILRRRIELKTPWILE</sequence>
<dbReference type="EMBL" id="CP001698">
    <property type="protein sequence ID" value="ADN02000.1"/>
    <property type="molecule type" value="Genomic_DNA"/>
</dbReference>
<evidence type="ECO:0000256" key="3">
    <source>
        <dbReference type="ARBA" id="ARBA00022552"/>
    </source>
</evidence>
<comment type="subcellular location">
    <subcellularLocation>
        <location evidence="5">Cytoplasm</location>
    </subcellularLocation>
</comment>
<dbReference type="InterPro" id="IPR036976">
    <property type="entry name" value="RimM_N_sf"/>
</dbReference>
<dbReference type="InterPro" id="IPR011033">
    <property type="entry name" value="PRC_barrel-like_sf"/>
</dbReference>
<dbReference type="PaxDb" id="665571-STHERM_c10550"/>
<proteinExistence type="inferred from homology"/>
<dbReference type="Gene3D" id="2.40.30.60">
    <property type="entry name" value="RimM"/>
    <property type="match status" value="1"/>
</dbReference>
<feature type="domain" description="RimM N-terminal" evidence="6">
    <location>
        <begin position="7"/>
        <end position="87"/>
    </location>
</feature>
<evidence type="ECO:0000256" key="5">
    <source>
        <dbReference type="HAMAP-Rule" id="MF_00014"/>
    </source>
</evidence>
<evidence type="ECO:0000313" key="8">
    <source>
        <dbReference type="EMBL" id="ADN02000.1"/>
    </source>
</evidence>
<dbReference type="InterPro" id="IPR011961">
    <property type="entry name" value="RimM"/>
</dbReference>
<keyword evidence="2 5" id="KW-0690">Ribosome biogenesis</keyword>
<comment type="similarity">
    <text evidence="5">Belongs to the RimM family.</text>
</comment>
<evidence type="ECO:0000259" key="7">
    <source>
        <dbReference type="Pfam" id="PF24986"/>
    </source>
</evidence>
<dbReference type="InterPro" id="IPR056792">
    <property type="entry name" value="PRC_RimM"/>
</dbReference>
<name>E0RSL3_WINT6</name>
<dbReference type="Pfam" id="PF01782">
    <property type="entry name" value="RimM"/>
    <property type="match status" value="1"/>
</dbReference>
<accession>E0RSL3</accession>
<dbReference type="KEGG" id="sta:STHERM_c10550"/>
<dbReference type="SUPFAM" id="SSF50346">
    <property type="entry name" value="PRC-barrel domain"/>
    <property type="match status" value="1"/>
</dbReference>
<organism evidence="8 9">
    <name type="scientific">Winmispira thermophila (strain ATCC 49972 / DSM 6192 / RI 19.B1)</name>
    <name type="common">Spirochaeta thermophila</name>
    <dbReference type="NCBI Taxonomy" id="665571"/>
    <lineage>
        <taxon>Bacteria</taxon>
        <taxon>Pseudomonadati</taxon>
        <taxon>Spirochaetota</taxon>
        <taxon>Spirochaetia</taxon>
        <taxon>Winmispirales</taxon>
        <taxon>Winmispiraceae</taxon>
        <taxon>Winmispira</taxon>
    </lineage>
</organism>
<keyword evidence="3 5" id="KW-0698">rRNA processing</keyword>
<dbReference type="HOGENOM" id="CLU_077636_3_2_12"/>
<dbReference type="InterPro" id="IPR002676">
    <property type="entry name" value="RimM_N"/>
</dbReference>
<evidence type="ECO:0000256" key="1">
    <source>
        <dbReference type="ARBA" id="ARBA00022490"/>
    </source>
</evidence>
<dbReference type="SUPFAM" id="SSF50447">
    <property type="entry name" value="Translation proteins"/>
    <property type="match status" value="1"/>
</dbReference>
<dbReference type="GO" id="GO:0043022">
    <property type="term" value="F:ribosome binding"/>
    <property type="evidence" value="ECO:0007669"/>
    <property type="project" value="InterPro"/>
</dbReference>
<comment type="subunit">
    <text evidence="5">Binds ribosomal protein uS19.</text>
</comment>
<dbReference type="NCBIfam" id="TIGR02273">
    <property type="entry name" value="16S_RimM"/>
    <property type="match status" value="1"/>
</dbReference>
<reference evidence="8 9" key="2">
    <citation type="journal article" date="2010" name="J. Bacteriol.">
        <title>Genome sequence of the polysaccharide-degrading, thermophilic anaerobe Spirochaeta thermophila DSM 6192.</title>
        <authorList>
            <person name="Angelov A."/>
            <person name="Liebl S."/>
            <person name="Ballschmiter M."/>
            <person name="Bomeke M."/>
            <person name="Lehmann R."/>
            <person name="Liesegang H."/>
            <person name="Daniel R."/>
            <person name="Liebl W."/>
        </authorList>
    </citation>
    <scope>NUCLEOTIDE SEQUENCE [LARGE SCALE GENOMIC DNA]</scope>
    <source>
        <strain evidence="9">ATCC 49972 / DSM 6192 / RI 19.B1</strain>
    </source>
</reference>
<keyword evidence="1 5" id="KW-0963">Cytoplasm</keyword>
<dbReference type="HAMAP" id="MF_00014">
    <property type="entry name" value="Ribosome_mat_RimM"/>
    <property type="match status" value="1"/>
</dbReference>
<gene>
    <name evidence="5 8" type="primary">rimM</name>
    <name evidence="8" type="ordered locus">STHERM_c10550</name>
</gene>
<protein>
    <recommendedName>
        <fullName evidence="5">Ribosome maturation factor RimM</fullName>
    </recommendedName>
</protein>
<comment type="domain">
    <text evidence="5">The PRC barrel domain binds ribosomal protein uS19.</text>
</comment>
<evidence type="ECO:0000259" key="6">
    <source>
        <dbReference type="Pfam" id="PF01782"/>
    </source>
</evidence>
<dbReference type="Proteomes" id="UP000001296">
    <property type="component" value="Chromosome"/>
</dbReference>
<dbReference type="AlphaFoldDB" id="E0RSL3"/>
<dbReference type="GO" id="GO:0005737">
    <property type="term" value="C:cytoplasm"/>
    <property type="evidence" value="ECO:0007669"/>
    <property type="project" value="UniProtKB-SubCell"/>
</dbReference>
<dbReference type="PANTHER" id="PTHR33692:SF1">
    <property type="entry name" value="RIBOSOME MATURATION FACTOR RIMM"/>
    <property type="match status" value="1"/>
</dbReference>